<evidence type="ECO:0000313" key="11">
    <source>
        <dbReference type="Proteomes" id="UP000317243"/>
    </source>
</evidence>
<keyword evidence="3" id="KW-0328">Glycosyltransferase</keyword>
<feature type="transmembrane region" description="Helical" evidence="8">
    <location>
        <begin position="168"/>
        <end position="201"/>
    </location>
</feature>
<evidence type="ECO:0000256" key="4">
    <source>
        <dbReference type="ARBA" id="ARBA00022679"/>
    </source>
</evidence>
<comment type="caution">
    <text evidence="10">The sequence shown here is derived from an EMBL/GenBank/DDBJ whole genome shotgun (WGS) entry which is preliminary data.</text>
</comment>
<evidence type="ECO:0000313" key="10">
    <source>
        <dbReference type="EMBL" id="TWT57837.1"/>
    </source>
</evidence>
<gene>
    <name evidence="10" type="ORF">KOR42_12040</name>
</gene>
<proteinExistence type="predicted"/>
<dbReference type="PANTHER" id="PTHR33908">
    <property type="entry name" value="MANNOSYLTRANSFERASE YKCB-RELATED"/>
    <property type="match status" value="1"/>
</dbReference>
<feature type="transmembrane region" description="Helical" evidence="8">
    <location>
        <begin position="213"/>
        <end position="233"/>
    </location>
</feature>
<evidence type="ECO:0000256" key="3">
    <source>
        <dbReference type="ARBA" id="ARBA00022676"/>
    </source>
</evidence>
<keyword evidence="2" id="KW-1003">Cell membrane</keyword>
<keyword evidence="6 8" id="KW-1133">Transmembrane helix</keyword>
<evidence type="ECO:0000256" key="8">
    <source>
        <dbReference type="SAM" id="Phobius"/>
    </source>
</evidence>
<dbReference type="PANTHER" id="PTHR33908:SF9">
    <property type="entry name" value="BLL5595 PROTEIN"/>
    <property type="match status" value="1"/>
</dbReference>
<feature type="transmembrane region" description="Helical" evidence="8">
    <location>
        <begin position="334"/>
        <end position="355"/>
    </location>
</feature>
<dbReference type="AlphaFoldDB" id="A0A5C5X3Y9"/>
<dbReference type="Pfam" id="PF13231">
    <property type="entry name" value="PMT_2"/>
    <property type="match status" value="1"/>
</dbReference>
<evidence type="ECO:0000256" key="6">
    <source>
        <dbReference type="ARBA" id="ARBA00022989"/>
    </source>
</evidence>
<sequence length="532" mass="58957">MRKPVELIANQDAAVTAVWPTDRQAALFFWLFLIGHCLAWIVVPSLTQPNGTLDAIEMIYWGHEWELGYYKHPPLPAWLAESASWLGGNTVWPTFVLAQISTAACFWAVFMIGRDIGGNRFALLAVLLLESCYYYNFTTTEFNNNVTSRGFCAAAVALVYFAMTRERLHYWALSGVAIGCGMLSKYDTALFAIIMLAFSIVHPRGREAWKTAGPFVLLATSGLCFAPHLYWLVQNDFPTIDYLLRRSDDGETTLISHVLEPLEFLLSQIWAIAPLLILSIPVTGLWWKKRTNLSEKASFQRDFVLWFGLGPVLLVMAVTMLTGGDVRSMWGAKIWTFTGLALLSSVQIQGSLVEFQKVCRRCVLAGGIAIIALLGRNLVVPHFRDHGSRVHFPGKALATVARDAYEAEVGEAPKVIGGPWWDAANVAVLGDQRATVFANLDPSISPWASDQFLKENGGVIVWQPKLIRGSYAAEVRERFPKAIFIDPVELDWETPAKLEPILFQIAIVKPEPASQKVVKVSDASGGGNVVVR</sequence>
<evidence type="ECO:0000256" key="2">
    <source>
        <dbReference type="ARBA" id="ARBA00022475"/>
    </source>
</evidence>
<dbReference type="RefSeq" id="WP_146507827.1">
    <property type="nucleotide sequence ID" value="NZ_SIHI01000001.1"/>
</dbReference>
<feature type="domain" description="Glycosyltransferase RgtA/B/C/D-like" evidence="9">
    <location>
        <begin position="71"/>
        <end position="231"/>
    </location>
</feature>
<dbReference type="GO" id="GO:0009103">
    <property type="term" value="P:lipopolysaccharide biosynthetic process"/>
    <property type="evidence" value="ECO:0007669"/>
    <property type="project" value="UniProtKB-ARBA"/>
</dbReference>
<evidence type="ECO:0000259" key="9">
    <source>
        <dbReference type="Pfam" id="PF13231"/>
    </source>
</evidence>
<accession>A0A5C5X3Y9</accession>
<feature type="transmembrane region" description="Helical" evidence="8">
    <location>
        <begin position="25"/>
        <end position="43"/>
    </location>
</feature>
<dbReference type="InterPro" id="IPR050297">
    <property type="entry name" value="LipidA_mod_glycosyltrf_83"/>
</dbReference>
<protein>
    <recommendedName>
        <fullName evidence="9">Glycosyltransferase RgtA/B/C/D-like domain-containing protein</fullName>
    </recommendedName>
</protein>
<keyword evidence="5 8" id="KW-0812">Transmembrane</keyword>
<feature type="transmembrane region" description="Helical" evidence="8">
    <location>
        <begin position="91"/>
        <end position="109"/>
    </location>
</feature>
<comment type="subcellular location">
    <subcellularLocation>
        <location evidence="1">Cell membrane</location>
        <topology evidence="1">Multi-pass membrane protein</topology>
    </subcellularLocation>
</comment>
<keyword evidence="11" id="KW-1185">Reference proteome</keyword>
<dbReference type="GO" id="GO:0016763">
    <property type="term" value="F:pentosyltransferase activity"/>
    <property type="evidence" value="ECO:0007669"/>
    <property type="project" value="TreeGrafter"/>
</dbReference>
<reference evidence="10 11" key="1">
    <citation type="submission" date="2019-02" db="EMBL/GenBank/DDBJ databases">
        <title>Deep-cultivation of Planctomycetes and their phenomic and genomic characterization uncovers novel biology.</title>
        <authorList>
            <person name="Wiegand S."/>
            <person name="Jogler M."/>
            <person name="Boedeker C."/>
            <person name="Pinto D."/>
            <person name="Vollmers J."/>
            <person name="Rivas-Marin E."/>
            <person name="Kohn T."/>
            <person name="Peeters S.H."/>
            <person name="Heuer A."/>
            <person name="Rast P."/>
            <person name="Oberbeckmann S."/>
            <person name="Bunk B."/>
            <person name="Jeske O."/>
            <person name="Meyerdierks A."/>
            <person name="Storesund J.E."/>
            <person name="Kallscheuer N."/>
            <person name="Luecker S."/>
            <person name="Lage O.M."/>
            <person name="Pohl T."/>
            <person name="Merkel B.J."/>
            <person name="Hornburger P."/>
            <person name="Mueller R.-W."/>
            <person name="Bruemmer F."/>
            <person name="Labrenz M."/>
            <person name="Spormann A.M."/>
            <person name="Op Den Camp H."/>
            <person name="Overmann J."/>
            <person name="Amann R."/>
            <person name="Jetten M.S.M."/>
            <person name="Mascher T."/>
            <person name="Medema M.H."/>
            <person name="Devos D.P."/>
            <person name="Kaster A.-K."/>
            <person name="Ovreas L."/>
            <person name="Rohde M."/>
            <person name="Galperin M.Y."/>
            <person name="Jogler C."/>
        </authorList>
    </citation>
    <scope>NUCLEOTIDE SEQUENCE [LARGE SCALE GENOMIC DNA]</scope>
    <source>
        <strain evidence="10 11">KOR42</strain>
    </source>
</reference>
<keyword evidence="7 8" id="KW-0472">Membrane</keyword>
<feature type="transmembrane region" description="Helical" evidence="8">
    <location>
        <begin position="362"/>
        <end position="379"/>
    </location>
</feature>
<dbReference type="Proteomes" id="UP000317243">
    <property type="component" value="Unassembled WGS sequence"/>
</dbReference>
<evidence type="ECO:0000256" key="7">
    <source>
        <dbReference type="ARBA" id="ARBA00023136"/>
    </source>
</evidence>
<dbReference type="GO" id="GO:0005886">
    <property type="term" value="C:plasma membrane"/>
    <property type="evidence" value="ECO:0007669"/>
    <property type="project" value="UniProtKB-SubCell"/>
</dbReference>
<name>A0A5C5X3Y9_9PLAN</name>
<feature type="transmembrane region" description="Helical" evidence="8">
    <location>
        <begin position="303"/>
        <end position="322"/>
    </location>
</feature>
<feature type="transmembrane region" description="Helical" evidence="8">
    <location>
        <begin position="269"/>
        <end position="287"/>
    </location>
</feature>
<evidence type="ECO:0000256" key="5">
    <source>
        <dbReference type="ARBA" id="ARBA00022692"/>
    </source>
</evidence>
<keyword evidence="4" id="KW-0808">Transferase</keyword>
<dbReference type="EMBL" id="SIHI01000001">
    <property type="protein sequence ID" value="TWT57837.1"/>
    <property type="molecule type" value="Genomic_DNA"/>
</dbReference>
<evidence type="ECO:0000256" key="1">
    <source>
        <dbReference type="ARBA" id="ARBA00004651"/>
    </source>
</evidence>
<dbReference type="OrthoDB" id="9811222at2"/>
<dbReference type="InterPro" id="IPR038731">
    <property type="entry name" value="RgtA/B/C-like"/>
</dbReference>
<organism evidence="10 11">
    <name type="scientific">Thalassoglobus neptunius</name>
    <dbReference type="NCBI Taxonomy" id="1938619"/>
    <lineage>
        <taxon>Bacteria</taxon>
        <taxon>Pseudomonadati</taxon>
        <taxon>Planctomycetota</taxon>
        <taxon>Planctomycetia</taxon>
        <taxon>Planctomycetales</taxon>
        <taxon>Planctomycetaceae</taxon>
        <taxon>Thalassoglobus</taxon>
    </lineage>
</organism>